<keyword evidence="2" id="KW-0472">Membrane</keyword>
<dbReference type="PANTHER" id="PTHR33625:SF4">
    <property type="entry name" value="OS08G0179900 PROTEIN"/>
    <property type="match status" value="1"/>
</dbReference>
<name>A0A8J5HQG3_ZINOF</name>
<evidence type="ECO:0000256" key="2">
    <source>
        <dbReference type="SAM" id="Phobius"/>
    </source>
</evidence>
<accession>A0A8J5HQG3</accession>
<dbReference type="PANTHER" id="PTHR33625">
    <property type="entry name" value="OS08G0179900 PROTEIN"/>
    <property type="match status" value="1"/>
</dbReference>
<feature type="region of interest" description="Disordered" evidence="1">
    <location>
        <begin position="79"/>
        <end position="100"/>
    </location>
</feature>
<comment type="caution">
    <text evidence="3">The sequence shown here is derived from an EMBL/GenBank/DDBJ whole genome shotgun (WGS) entry which is preliminary data.</text>
</comment>
<feature type="compositionally biased region" description="Basic and acidic residues" evidence="1">
    <location>
        <begin position="22"/>
        <end position="31"/>
    </location>
</feature>
<organism evidence="3 4">
    <name type="scientific">Zingiber officinale</name>
    <name type="common">Ginger</name>
    <name type="synonym">Amomum zingiber</name>
    <dbReference type="NCBI Taxonomy" id="94328"/>
    <lineage>
        <taxon>Eukaryota</taxon>
        <taxon>Viridiplantae</taxon>
        <taxon>Streptophyta</taxon>
        <taxon>Embryophyta</taxon>
        <taxon>Tracheophyta</taxon>
        <taxon>Spermatophyta</taxon>
        <taxon>Magnoliopsida</taxon>
        <taxon>Liliopsida</taxon>
        <taxon>Zingiberales</taxon>
        <taxon>Zingiberaceae</taxon>
        <taxon>Zingiber</taxon>
    </lineage>
</organism>
<reference evidence="3 4" key="1">
    <citation type="submission" date="2020-08" db="EMBL/GenBank/DDBJ databases">
        <title>Plant Genome Project.</title>
        <authorList>
            <person name="Zhang R.-G."/>
        </authorList>
    </citation>
    <scope>NUCLEOTIDE SEQUENCE [LARGE SCALE GENOMIC DNA]</scope>
    <source>
        <tissue evidence="3">Rhizome</tissue>
    </source>
</reference>
<keyword evidence="2" id="KW-1133">Transmembrane helix</keyword>
<sequence length="357" mass="38218">MPLLESRLHVLPYPPAAIAHRRSDINNEKGESWGGRGNKRSAEEMGGGAMRTAVKAAALGSYRTIGPLAGRAELAVGRRAHHPSNATASTEASPAFSISASEKAPQDAAILSAAQIPSWEIDDWEFAGWTEDEEVALRDSLHPPPRVVFGPVPTLEEAKEATADLEDAVKDLYFSPISNHSPRAVPHESTNLEASAIVLPSIPKHVAQTFALLHGNSEVQDVVASIAADKNVWDAVLKNPKVAEFYKTHKSIAAPPSESSVETELLPVADEGCESSTAESTRSSPLADFMFMVKDKVTQVVSNISDFLQDFFEPSAETSSAKSSSPENDKPLVDFTLGASLMALAVTTILVILFKRA</sequence>
<evidence type="ECO:0000313" key="3">
    <source>
        <dbReference type="EMBL" id="KAG6524829.1"/>
    </source>
</evidence>
<feature type="transmembrane region" description="Helical" evidence="2">
    <location>
        <begin position="332"/>
        <end position="354"/>
    </location>
</feature>
<dbReference type="AlphaFoldDB" id="A0A8J5HQG3"/>
<feature type="region of interest" description="Disordered" evidence="1">
    <location>
        <begin position="22"/>
        <end position="46"/>
    </location>
</feature>
<proteinExistence type="predicted"/>
<evidence type="ECO:0000256" key="1">
    <source>
        <dbReference type="SAM" id="MobiDB-lite"/>
    </source>
</evidence>
<keyword evidence="4" id="KW-1185">Reference proteome</keyword>
<dbReference type="EMBL" id="JACMSC010000004">
    <property type="protein sequence ID" value="KAG6524829.1"/>
    <property type="molecule type" value="Genomic_DNA"/>
</dbReference>
<evidence type="ECO:0000313" key="4">
    <source>
        <dbReference type="Proteomes" id="UP000734854"/>
    </source>
</evidence>
<keyword evidence="2" id="KW-0812">Transmembrane</keyword>
<protein>
    <submittedName>
        <fullName evidence="3">Uncharacterized protein</fullName>
    </submittedName>
</protein>
<feature type="compositionally biased region" description="Polar residues" evidence="1">
    <location>
        <begin position="84"/>
        <end position="100"/>
    </location>
</feature>
<dbReference type="Proteomes" id="UP000734854">
    <property type="component" value="Unassembled WGS sequence"/>
</dbReference>
<gene>
    <name evidence="3" type="ORF">ZIOFF_014773</name>
</gene>